<dbReference type="SUPFAM" id="SSF53850">
    <property type="entry name" value="Periplasmic binding protein-like II"/>
    <property type="match status" value="1"/>
</dbReference>
<dbReference type="InterPro" id="IPR012787">
    <property type="entry name" value="TF_PcaQ"/>
</dbReference>
<name>A0A2T0WME1_9RHOB</name>
<dbReference type="InterPro" id="IPR036390">
    <property type="entry name" value="WH_DNA-bd_sf"/>
</dbReference>
<dbReference type="PANTHER" id="PTHR30419">
    <property type="entry name" value="HTH-TYPE TRANSCRIPTIONAL REGULATOR YBHD"/>
    <property type="match status" value="1"/>
</dbReference>
<dbReference type="GO" id="GO:0045893">
    <property type="term" value="P:positive regulation of DNA-templated transcription"/>
    <property type="evidence" value="ECO:0007669"/>
    <property type="project" value="InterPro"/>
</dbReference>
<organism evidence="6 7">
    <name type="scientific">Donghicola tyrosinivorans</name>
    <dbReference type="NCBI Taxonomy" id="1652492"/>
    <lineage>
        <taxon>Bacteria</taxon>
        <taxon>Pseudomonadati</taxon>
        <taxon>Pseudomonadota</taxon>
        <taxon>Alphaproteobacteria</taxon>
        <taxon>Rhodobacterales</taxon>
        <taxon>Roseobacteraceae</taxon>
        <taxon>Donghicola</taxon>
    </lineage>
</organism>
<dbReference type="NCBIfam" id="TIGR02424">
    <property type="entry name" value="TF_pcaQ"/>
    <property type="match status" value="1"/>
</dbReference>
<dbReference type="InterPro" id="IPR005119">
    <property type="entry name" value="LysR_subst-bd"/>
</dbReference>
<keyword evidence="7" id="KW-1185">Reference proteome</keyword>
<dbReference type="PROSITE" id="PS50931">
    <property type="entry name" value="HTH_LYSR"/>
    <property type="match status" value="1"/>
</dbReference>
<dbReference type="EMBL" id="PVTQ01000009">
    <property type="protein sequence ID" value="PRY87867.1"/>
    <property type="molecule type" value="Genomic_DNA"/>
</dbReference>
<proteinExistence type="inferred from homology"/>
<evidence type="ECO:0000256" key="2">
    <source>
        <dbReference type="ARBA" id="ARBA00023015"/>
    </source>
</evidence>
<dbReference type="RefSeq" id="WP_106265819.1">
    <property type="nucleotide sequence ID" value="NZ_PVTQ01000009.1"/>
</dbReference>
<evidence type="ECO:0000256" key="3">
    <source>
        <dbReference type="ARBA" id="ARBA00023125"/>
    </source>
</evidence>
<dbReference type="Pfam" id="PF00126">
    <property type="entry name" value="HTH_1"/>
    <property type="match status" value="1"/>
</dbReference>
<dbReference type="Proteomes" id="UP000238392">
    <property type="component" value="Unassembled WGS sequence"/>
</dbReference>
<evidence type="ECO:0000256" key="4">
    <source>
        <dbReference type="ARBA" id="ARBA00023163"/>
    </source>
</evidence>
<evidence type="ECO:0000313" key="7">
    <source>
        <dbReference type="Proteomes" id="UP000238392"/>
    </source>
</evidence>
<dbReference type="FunFam" id="1.10.10.10:FF:000001">
    <property type="entry name" value="LysR family transcriptional regulator"/>
    <property type="match status" value="1"/>
</dbReference>
<accession>A0A2T0WME1</accession>
<dbReference type="SUPFAM" id="SSF46785">
    <property type="entry name" value="Winged helix' DNA-binding domain"/>
    <property type="match status" value="1"/>
</dbReference>
<evidence type="ECO:0000313" key="6">
    <source>
        <dbReference type="EMBL" id="PRY87867.1"/>
    </source>
</evidence>
<dbReference type="GO" id="GO:0019619">
    <property type="term" value="P:3,4-dihydroxybenzoate catabolic process"/>
    <property type="evidence" value="ECO:0007669"/>
    <property type="project" value="InterPro"/>
</dbReference>
<dbReference type="GO" id="GO:0003700">
    <property type="term" value="F:DNA-binding transcription factor activity"/>
    <property type="evidence" value="ECO:0007669"/>
    <property type="project" value="InterPro"/>
</dbReference>
<dbReference type="Gene3D" id="1.10.10.10">
    <property type="entry name" value="Winged helix-like DNA-binding domain superfamily/Winged helix DNA-binding domain"/>
    <property type="match status" value="1"/>
</dbReference>
<sequence length="308" mass="33747">MIDPQIRMRHIRCFLETARLGSLSAAADALHVSQPAASKTIKELEDILGVALFDRSGRRLTLTRAGSLFQRHAGPAMVDLRRAQDMAQSAPKDLTRLAVGALPTAATDLLPLAALRLRQEMPECLLRVTTGPNWMLLSQLREGALDMVVGRMPPAGTTEGLSFRQLYSERVVPVVRPDHPLLSREWALTELDDYPLMLPPSGAVISQSVRTFLHSIGLGAARPAFENVSLAFGRKVVQRSDTIWFISHGVVREELEIGTLALLPLANDLLGGPVGVSMRSETFQTAEQALMLDILLETARQHPTRLTS</sequence>
<dbReference type="OrthoDB" id="9814165at2"/>
<dbReference type="Pfam" id="PF03466">
    <property type="entry name" value="LysR_substrate"/>
    <property type="match status" value="1"/>
</dbReference>
<dbReference type="GO" id="GO:0005829">
    <property type="term" value="C:cytosol"/>
    <property type="evidence" value="ECO:0007669"/>
    <property type="project" value="TreeGrafter"/>
</dbReference>
<dbReference type="InterPro" id="IPR036388">
    <property type="entry name" value="WH-like_DNA-bd_sf"/>
</dbReference>
<reference evidence="6 7" key="1">
    <citation type="submission" date="2018-03" db="EMBL/GenBank/DDBJ databases">
        <title>Genomic Encyclopedia of Archaeal and Bacterial Type Strains, Phase II (KMG-II): from individual species to whole genera.</title>
        <authorList>
            <person name="Goeker M."/>
        </authorList>
    </citation>
    <scope>NUCLEOTIDE SEQUENCE [LARGE SCALE GENOMIC DNA]</scope>
    <source>
        <strain evidence="6 7">DSM 100212</strain>
    </source>
</reference>
<dbReference type="InterPro" id="IPR000847">
    <property type="entry name" value="LysR_HTH_N"/>
</dbReference>
<dbReference type="Gene3D" id="3.40.190.10">
    <property type="entry name" value="Periplasmic binding protein-like II"/>
    <property type="match status" value="2"/>
</dbReference>
<dbReference type="AlphaFoldDB" id="A0A2T0WME1"/>
<dbReference type="PRINTS" id="PR00039">
    <property type="entry name" value="HTHLYSR"/>
</dbReference>
<dbReference type="PANTHER" id="PTHR30419:SF8">
    <property type="entry name" value="NITROGEN ASSIMILATION TRANSCRIPTIONAL ACTIVATOR-RELATED"/>
    <property type="match status" value="1"/>
</dbReference>
<keyword evidence="3" id="KW-0238">DNA-binding</keyword>
<evidence type="ECO:0000259" key="5">
    <source>
        <dbReference type="PROSITE" id="PS50931"/>
    </source>
</evidence>
<keyword evidence="4" id="KW-0804">Transcription</keyword>
<evidence type="ECO:0000256" key="1">
    <source>
        <dbReference type="ARBA" id="ARBA00009437"/>
    </source>
</evidence>
<comment type="similarity">
    <text evidence="1">Belongs to the LysR transcriptional regulatory family.</text>
</comment>
<gene>
    <name evidence="6" type="ORF">CLV74_109191</name>
</gene>
<comment type="caution">
    <text evidence="6">The sequence shown here is derived from an EMBL/GenBank/DDBJ whole genome shotgun (WGS) entry which is preliminary data.</text>
</comment>
<feature type="domain" description="HTH lysR-type" evidence="5">
    <location>
        <begin position="6"/>
        <end position="63"/>
    </location>
</feature>
<protein>
    <submittedName>
        <fullName evidence="6">LysR family pca operon transcriptional activator</fullName>
    </submittedName>
</protein>
<keyword evidence="2" id="KW-0805">Transcription regulation</keyword>
<dbReference type="GO" id="GO:0003677">
    <property type="term" value="F:DNA binding"/>
    <property type="evidence" value="ECO:0007669"/>
    <property type="project" value="UniProtKB-KW"/>
</dbReference>
<dbReference type="InterPro" id="IPR050950">
    <property type="entry name" value="HTH-type_LysR_regulators"/>
</dbReference>